<evidence type="ECO:0000313" key="2">
    <source>
        <dbReference type="Proteomes" id="UP001140087"/>
    </source>
</evidence>
<sequence>MSKRRSAAARNGGYLAGPGGGDDAAGPAEEIPMHRLSIGSRVSGVSSTFTVDTPLMAVASDLDDGGRPVATPMAGVGGRAGAARTEPLNPMDRQPKRRRQRYPANVVSNNKYNAVTFLPLVLFEQFKFFFNLYFLLVALSQLVPQLRIGYLVTYVGPLVFVLLVTMGKELLDDLARRRRDAEANAQRYQRLTPDGPQVVASAKLAVGDLVLIEKNQRVPADMVLLRTTESAGACFVRTDQLD</sequence>
<keyword evidence="2" id="KW-1185">Reference proteome</keyword>
<dbReference type="EMBL" id="JANBUN010001626">
    <property type="protein sequence ID" value="KAJ2797332.1"/>
    <property type="molecule type" value="Genomic_DNA"/>
</dbReference>
<accession>A0ACC1KYE1</accession>
<organism evidence="1 2">
    <name type="scientific">Coemansia helicoidea</name>
    <dbReference type="NCBI Taxonomy" id="1286919"/>
    <lineage>
        <taxon>Eukaryota</taxon>
        <taxon>Fungi</taxon>
        <taxon>Fungi incertae sedis</taxon>
        <taxon>Zoopagomycota</taxon>
        <taxon>Kickxellomycotina</taxon>
        <taxon>Kickxellomycetes</taxon>
        <taxon>Kickxellales</taxon>
        <taxon>Kickxellaceae</taxon>
        <taxon>Coemansia</taxon>
    </lineage>
</organism>
<gene>
    <name evidence="1" type="primary">NEO1</name>
    <name evidence="1" type="ORF">H4R21_004362</name>
</gene>
<comment type="caution">
    <text evidence="1">The sequence shown here is derived from an EMBL/GenBank/DDBJ whole genome shotgun (WGS) entry which is preliminary data.</text>
</comment>
<reference evidence="1" key="1">
    <citation type="submission" date="2022-07" db="EMBL/GenBank/DDBJ databases">
        <title>Phylogenomic reconstructions and comparative analyses of Kickxellomycotina fungi.</title>
        <authorList>
            <person name="Reynolds N.K."/>
            <person name="Stajich J.E."/>
            <person name="Barry K."/>
            <person name="Grigoriev I.V."/>
            <person name="Crous P."/>
            <person name="Smith M.E."/>
        </authorList>
    </citation>
    <scope>NUCLEOTIDE SEQUENCE</scope>
    <source>
        <strain evidence="1">BCRC 34780</strain>
    </source>
</reference>
<feature type="non-terminal residue" evidence="1">
    <location>
        <position position="242"/>
    </location>
</feature>
<dbReference type="Proteomes" id="UP001140087">
    <property type="component" value="Unassembled WGS sequence"/>
</dbReference>
<proteinExistence type="predicted"/>
<name>A0ACC1KYE1_9FUNG</name>
<protein>
    <submittedName>
        <fullName evidence="1">Aminophospholipid-translocase</fullName>
    </submittedName>
</protein>
<evidence type="ECO:0000313" key="1">
    <source>
        <dbReference type="EMBL" id="KAJ2797332.1"/>
    </source>
</evidence>